<evidence type="ECO:0000256" key="2">
    <source>
        <dbReference type="SAM" id="SignalP"/>
    </source>
</evidence>
<proteinExistence type="predicted"/>
<feature type="region of interest" description="Disordered" evidence="1">
    <location>
        <begin position="40"/>
        <end position="63"/>
    </location>
</feature>
<organism evidence="3 4">
    <name type="scientific">Roseinatronobacter bogoriensis subsp. barguzinensis</name>
    <dbReference type="NCBI Taxonomy" id="441209"/>
    <lineage>
        <taxon>Bacteria</taxon>
        <taxon>Pseudomonadati</taxon>
        <taxon>Pseudomonadota</taxon>
        <taxon>Alphaproteobacteria</taxon>
        <taxon>Rhodobacterales</taxon>
        <taxon>Paracoccaceae</taxon>
        <taxon>Roseinatronobacter</taxon>
    </lineage>
</organism>
<dbReference type="KEGG" id="rbg:BG454_18210"/>
<evidence type="ECO:0000313" key="3">
    <source>
        <dbReference type="EMBL" id="ATX67508.1"/>
    </source>
</evidence>
<feature type="chain" id="PRO_5014791253" description="Transmembrane protein" evidence="2">
    <location>
        <begin position="22"/>
        <end position="63"/>
    </location>
</feature>
<evidence type="ECO:0000313" key="4">
    <source>
        <dbReference type="Proteomes" id="UP000228948"/>
    </source>
</evidence>
<dbReference type="EMBL" id="CP024899">
    <property type="protein sequence ID" value="ATX67508.1"/>
    <property type="molecule type" value="Genomic_DNA"/>
</dbReference>
<sequence>MVIVGLIVLSASLFLAIVAYASCMQISAMGDHTECLPGFAPVDQPSPSRSASAGSCPDSFSDG</sequence>
<gene>
    <name evidence="3" type="ORF">BG454_18210</name>
</gene>
<reference evidence="3 4" key="1">
    <citation type="submission" date="2017-11" db="EMBL/GenBank/DDBJ databases">
        <title>Revised Sequence and Annotation of the Rhodobaca barguzinensis strain alga05 Genome.</title>
        <authorList>
            <person name="Kopejtka K."/>
            <person name="Tomasch J.M."/>
            <person name="Bunk B."/>
            <person name="Koblizek M."/>
        </authorList>
    </citation>
    <scope>NUCLEOTIDE SEQUENCE [LARGE SCALE GENOMIC DNA]</scope>
    <source>
        <strain evidence="4">alga05</strain>
    </source>
</reference>
<keyword evidence="2" id="KW-0732">Signal</keyword>
<dbReference type="AlphaFoldDB" id="A0A2K8KKB7"/>
<keyword evidence="4" id="KW-1185">Reference proteome</keyword>
<protein>
    <recommendedName>
        <fullName evidence="5">Transmembrane protein</fullName>
    </recommendedName>
</protein>
<evidence type="ECO:0008006" key="5">
    <source>
        <dbReference type="Google" id="ProtNLM"/>
    </source>
</evidence>
<name>A0A2K8KKB7_9RHOB</name>
<feature type="signal peptide" evidence="2">
    <location>
        <begin position="1"/>
        <end position="21"/>
    </location>
</feature>
<evidence type="ECO:0000256" key="1">
    <source>
        <dbReference type="SAM" id="MobiDB-lite"/>
    </source>
</evidence>
<accession>A0A2K8KKB7</accession>
<dbReference type="Proteomes" id="UP000228948">
    <property type="component" value="Chromosome"/>
</dbReference>